<feature type="region of interest" description="Disordered" evidence="1">
    <location>
        <begin position="36"/>
        <end position="143"/>
    </location>
</feature>
<protein>
    <submittedName>
        <fullName evidence="2">Uncharacterized protein</fullName>
    </submittedName>
</protein>
<organism evidence="2 3">
    <name type="scientific">Umbra pygmaea</name>
    <name type="common">Eastern mudminnow</name>
    <dbReference type="NCBI Taxonomy" id="75934"/>
    <lineage>
        <taxon>Eukaryota</taxon>
        <taxon>Metazoa</taxon>
        <taxon>Chordata</taxon>
        <taxon>Craniata</taxon>
        <taxon>Vertebrata</taxon>
        <taxon>Euteleostomi</taxon>
        <taxon>Actinopterygii</taxon>
        <taxon>Neopterygii</taxon>
        <taxon>Teleostei</taxon>
        <taxon>Protacanthopterygii</taxon>
        <taxon>Esociformes</taxon>
        <taxon>Umbridae</taxon>
        <taxon>Umbra</taxon>
    </lineage>
</organism>
<feature type="compositionally biased region" description="Polar residues" evidence="1">
    <location>
        <begin position="93"/>
        <end position="107"/>
    </location>
</feature>
<evidence type="ECO:0000313" key="2">
    <source>
        <dbReference type="EMBL" id="KAL1005131.1"/>
    </source>
</evidence>
<feature type="compositionally biased region" description="Low complexity" evidence="1">
    <location>
        <begin position="409"/>
        <end position="423"/>
    </location>
</feature>
<feature type="compositionally biased region" description="Basic and acidic residues" evidence="1">
    <location>
        <begin position="108"/>
        <end position="120"/>
    </location>
</feature>
<accession>A0ABD0X810</accession>
<proteinExistence type="predicted"/>
<feature type="region of interest" description="Disordered" evidence="1">
    <location>
        <begin position="393"/>
        <end position="423"/>
    </location>
</feature>
<feature type="compositionally biased region" description="Polar residues" evidence="1">
    <location>
        <begin position="485"/>
        <end position="496"/>
    </location>
</feature>
<dbReference type="Proteomes" id="UP001557470">
    <property type="component" value="Unassembled WGS sequence"/>
</dbReference>
<feature type="region of interest" description="Disordered" evidence="1">
    <location>
        <begin position="465"/>
        <end position="533"/>
    </location>
</feature>
<comment type="caution">
    <text evidence="2">The sequence shown here is derived from an EMBL/GenBank/DDBJ whole genome shotgun (WGS) entry which is preliminary data.</text>
</comment>
<reference evidence="2 3" key="1">
    <citation type="submission" date="2024-06" db="EMBL/GenBank/DDBJ databases">
        <authorList>
            <person name="Pan Q."/>
            <person name="Wen M."/>
            <person name="Jouanno E."/>
            <person name="Zahm M."/>
            <person name="Klopp C."/>
            <person name="Cabau C."/>
            <person name="Louis A."/>
            <person name="Berthelot C."/>
            <person name="Parey E."/>
            <person name="Roest Crollius H."/>
            <person name="Montfort J."/>
            <person name="Robinson-Rechavi M."/>
            <person name="Bouchez O."/>
            <person name="Lampietro C."/>
            <person name="Lopez Roques C."/>
            <person name="Donnadieu C."/>
            <person name="Postlethwait J."/>
            <person name="Bobe J."/>
            <person name="Verreycken H."/>
            <person name="Guiguen Y."/>
        </authorList>
    </citation>
    <scope>NUCLEOTIDE SEQUENCE [LARGE SCALE GENOMIC DNA]</scope>
    <source>
        <strain evidence="2">Up_M1</strain>
        <tissue evidence="2">Testis</tissue>
    </source>
</reference>
<feature type="compositionally biased region" description="Basic residues" evidence="1">
    <location>
        <begin position="7"/>
        <end position="22"/>
    </location>
</feature>
<evidence type="ECO:0000256" key="1">
    <source>
        <dbReference type="SAM" id="MobiDB-lite"/>
    </source>
</evidence>
<gene>
    <name evidence="2" type="ORF">UPYG_G00054930</name>
</gene>
<feature type="compositionally biased region" description="Polar residues" evidence="1">
    <location>
        <begin position="511"/>
        <end position="523"/>
    </location>
</feature>
<feature type="compositionally biased region" description="Basic residues" evidence="1">
    <location>
        <begin position="64"/>
        <end position="83"/>
    </location>
</feature>
<name>A0ABD0X810_UMBPY</name>
<feature type="compositionally biased region" description="Basic and acidic residues" evidence="1">
    <location>
        <begin position="469"/>
        <end position="484"/>
    </location>
</feature>
<dbReference type="EMBL" id="JAGEUA010000002">
    <property type="protein sequence ID" value="KAL1005131.1"/>
    <property type="molecule type" value="Genomic_DNA"/>
</dbReference>
<keyword evidence="3" id="KW-1185">Reference proteome</keyword>
<sequence>MATRQASVKKKTASAKERLAKHREKIYSNPVLLEEYRRKERERYRRRREKGQMKTTQDLTSRQHERKKIQWRKYSAKYSRKKKQEQELLHLTPASSLSESENSFANEETNRQEVDTHNENLNRTPAESLDLTRPVEASTPQRTPPVIKKRERASMHVAELTAKLRYAEEKLGAKTTQLLTLNRKIRRLEANRPKAAMQSLPAKISQRVRIREAKKGLPIHSRQKQLGNVVSMFLHRDDVSTVVNGEAGEICRKGQIYRKRALTDTLAKLHRRFLAEHPEQTVSEAQFVRLRPFWIIRPKVEDRETCACTMHENIDLKIKRMKQLGIIETSSPEDLVQSSVCDAGNMSCMYGRCQKCIEKTFPTSLDPLTQGNTVIWPEWITRSVTVTKTLKDGSTEERQTNNFRVSETKPSLSELKLPESSESYQGMQTLRVVKQEDCEPLQTVPTALTTCLSSVRIKAEDVESGFSVKAEEEKDIGSPVHSRDTSSPQSDITSHSSDYDRSPISRHNLVRSYSSGGQPYKNSWSEEDDDGNIDGAEVFWTV</sequence>
<dbReference type="AlphaFoldDB" id="A0ABD0X810"/>
<feature type="region of interest" description="Disordered" evidence="1">
    <location>
        <begin position="1"/>
        <end position="22"/>
    </location>
</feature>
<evidence type="ECO:0000313" key="3">
    <source>
        <dbReference type="Proteomes" id="UP001557470"/>
    </source>
</evidence>